<dbReference type="EMBL" id="JAYXHS010000001">
    <property type="protein sequence ID" value="MEC5385028.1"/>
    <property type="molecule type" value="Genomic_DNA"/>
</dbReference>
<dbReference type="PANTHER" id="PTHR14226:SF29">
    <property type="entry name" value="NEUROPATHY TARGET ESTERASE SWS"/>
    <property type="match status" value="1"/>
</dbReference>
<keyword evidence="1 4" id="KW-0378">Hydrolase</keyword>
<dbReference type="InterPro" id="IPR002641">
    <property type="entry name" value="PNPLA_dom"/>
</dbReference>
<protein>
    <submittedName>
        <fullName evidence="7">Patatin-like phospholipase family protein</fullName>
    </submittedName>
</protein>
<keyword evidence="2 4" id="KW-0442">Lipid degradation</keyword>
<evidence type="ECO:0000256" key="5">
    <source>
        <dbReference type="SAM" id="SignalP"/>
    </source>
</evidence>
<feature type="short sequence motif" description="GXSXG" evidence="4">
    <location>
        <begin position="70"/>
        <end position="74"/>
    </location>
</feature>
<feature type="chain" id="PRO_5045883810" evidence="5">
    <location>
        <begin position="23"/>
        <end position="740"/>
    </location>
</feature>
<organism evidence="7 8">
    <name type="scientific">Uliginosibacterium silvisoli</name>
    <dbReference type="NCBI Taxonomy" id="3114758"/>
    <lineage>
        <taxon>Bacteria</taxon>
        <taxon>Pseudomonadati</taxon>
        <taxon>Pseudomonadota</taxon>
        <taxon>Betaproteobacteria</taxon>
        <taxon>Rhodocyclales</taxon>
        <taxon>Zoogloeaceae</taxon>
        <taxon>Uliginosibacterium</taxon>
    </lineage>
</organism>
<feature type="signal peptide" evidence="5">
    <location>
        <begin position="1"/>
        <end position="22"/>
    </location>
</feature>
<sequence length="740" mass="81043">MDWSCRIACSLLTGLCALPVCAQDSAKKIEPAPGPRIGVVLGGGGARGLAHLAVLRQLEELRIPISCIAGTSAGALVGGIYATGRPLAEITDRVRNADWSQILNGSPQRQSLPYSLKINDYKNLADVTFGLDKDGLHLPRRAIGSQNIERFLRELTQDAYATSFNDLAIPFKAVSTNLITGDAKVFESGDLSLALRASMAVPGVFDLVEFDGDYLVDGMFVRNLPIEDLKGHCADVVIAVDVGTPTLKASDIHSLLDVVTQSMNVTTNRNVIEQRKLLGQRDILIQPDLTGFTAGSFGQAPAIIDRASKLDDSTLTRLRELSVDEASYARWHARLNERYLANLRTDYDRIEVAKTKIVPQEIVQQALGGDNLPKTQKGLMERLDELFKTGEFDQVNYFLRDSGGQRIATITPIEREVGPDYLRLGTELRFDTHRTADISFLGNYQMTWLNRWGAQWRNDIQLGLNNSLSTEFFQPIARSAFFIAPNASARSDSIPIYDQDGKHIWDVNYTSSMSAIDLGLSLGRFGEARIGPYTRYTVAEIETGSGAGTRVNGRDYGLQTSLTIDQLDNPRFPRRGYLANLSYRIGSATSAQDGRANSRELTLNGDAAFTLDNTTTRLSLRHSASDGTGPDYTQLGGFLQLSGLRNNQLIGNKSDFMRIMGYRQVAPLTTGLGSGTYLGASLETGRMYNQTLTGTSTPWIPSASVWLGIDTFMGPLYTGLGWSNFNGGQFAGYIYLGFIK</sequence>
<dbReference type="Gene3D" id="3.40.1090.10">
    <property type="entry name" value="Cytosolic phospholipase A2 catalytic domain"/>
    <property type="match status" value="2"/>
</dbReference>
<dbReference type="PROSITE" id="PS51635">
    <property type="entry name" value="PNPLA"/>
    <property type="match status" value="1"/>
</dbReference>
<feature type="short sequence motif" description="GXGXXG" evidence="4">
    <location>
        <begin position="43"/>
        <end position="48"/>
    </location>
</feature>
<dbReference type="InterPro" id="IPR050301">
    <property type="entry name" value="NTE"/>
</dbReference>
<feature type="active site" description="Nucleophile" evidence="4">
    <location>
        <position position="72"/>
    </location>
</feature>
<comment type="caution">
    <text evidence="4">Lacks conserved residue(s) required for the propagation of feature annotation.</text>
</comment>
<dbReference type="RefSeq" id="WP_327597992.1">
    <property type="nucleotide sequence ID" value="NZ_JAYXHS010000001.1"/>
</dbReference>
<keyword evidence="8" id="KW-1185">Reference proteome</keyword>
<evidence type="ECO:0000313" key="8">
    <source>
        <dbReference type="Proteomes" id="UP001331561"/>
    </source>
</evidence>
<evidence type="ECO:0000256" key="2">
    <source>
        <dbReference type="ARBA" id="ARBA00022963"/>
    </source>
</evidence>
<dbReference type="Pfam" id="PF01734">
    <property type="entry name" value="Patatin"/>
    <property type="match status" value="1"/>
</dbReference>
<accession>A0ABU6JZU7</accession>
<comment type="caution">
    <text evidence="7">The sequence shown here is derived from an EMBL/GenBank/DDBJ whole genome shotgun (WGS) entry which is preliminary data.</text>
</comment>
<proteinExistence type="predicted"/>
<evidence type="ECO:0000256" key="4">
    <source>
        <dbReference type="PROSITE-ProRule" id="PRU01161"/>
    </source>
</evidence>
<feature type="active site" description="Proton acceptor" evidence="4">
    <location>
        <position position="217"/>
    </location>
</feature>
<dbReference type="Proteomes" id="UP001331561">
    <property type="component" value="Unassembled WGS sequence"/>
</dbReference>
<dbReference type="SUPFAM" id="SSF52151">
    <property type="entry name" value="FabD/lysophospholipase-like"/>
    <property type="match status" value="1"/>
</dbReference>
<evidence type="ECO:0000256" key="1">
    <source>
        <dbReference type="ARBA" id="ARBA00022801"/>
    </source>
</evidence>
<evidence type="ECO:0000313" key="7">
    <source>
        <dbReference type="EMBL" id="MEC5385028.1"/>
    </source>
</evidence>
<evidence type="ECO:0000259" key="6">
    <source>
        <dbReference type="PROSITE" id="PS51635"/>
    </source>
</evidence>
<dbReference type="InterPro" id="IPR016035">
    <property type="entry name" value="Acyl_Trfase/lysoPLipase"/>
</dbReference>
<name>A0ABU6JZU7_9RHOO</name>
<keyword evidence="3 4" id="KW-0443">Lipid metabolism</keyword>
<dbReference type="PANTHER" id="PTHR14226">
    <property type="entry name" value="NEUROPATHY TARGET ESTERASE/SWISS CHEESE D.MELANOGASTER"/>
    <property type="match status" value="1"/>
</dbReference>
<evidence type="ECO:0000256" key="3">
    <source>
        <dbReference type="ARBA" id="ARBA00023098"/>
    </source>
</evidence>
<keyword evidence="5" id="KW-0732">Signal</keyword>
<reference evidence="7 8" key="1">
    <citation type="submission" date="2024-01" db="EMBL/GenBank/DDBJ databases">
        <title>Uliginosibacterium soil sp. nov.</title>
        <authorList>
            <person name="Lv Y."/>
        </authorList>
    </citation>
    <scope>NUCLEOTIDE SEQUENCE [LARGE SCALE GENOMIC DNA]</scope>
    <source>
        <strain evidence="7 8">H3</strain>
    </source>
</reference>
<gene>
    <name evidence="7" type="ORF">VVD49_04795</name>
</gene>
<feature type="domain" description="PNPLA" evidence="6">
    <location>
        <begin position="39"/>
        <end position="230"/>
    </location>
</feature>